<dbReference type="Proteomes" id="UP000696280">
    <property type="component" value="Unassembled WGS sequence"/>
</dbReference>
<accession>A0A9N9KY40</accession>
<evidence type="ECO:0000313" key="2">
    <source>
        <dbReference type="EMBL" id="CAG8953607.1"/>
    </source>
</evidence>
<protein>
    <submittedName>
        <fullName evidence="2">Uncharacterized protein</fullName>
    </submittedName>
</protein>
<gene>
    <name evidence="2" type="ORF">HYFRA_00010066</name>
</gene>
<feature type="region of interest" description="Disordered" evidence="1">
    <location>
        <begin position="130"/>
        <end position="152"/>
    </location>
</feature>
<dbReference type="EMBL" id="CAJVRL010000051">
    <property type="protein sequence ID" value="CAG8953607.1"/>
    <property type="molecule type" value="Genomic_DNA"/>
</dbReference>
<keyword evidence="3" id="KW-1185">Reference proteome</keyword>
<sequence>MALANMVQLRRLTNDINNTLTHLKDLFFSRHMHSTFGSPRNPHPAAGQLFKRPETLNVNSRAHKHGSHWIENRIRCHLDPQVLEKAIVAVSSLHTTATQENYYIPCPRTISSAAVNTHIHFSCKSVKESREPTKFPKTKQRPAHAHQVTDSHHNLPRGGHVLTLLVLEFFDLEIQFLDCTLRGLNRRASLMAPLLFFHPSIDPVLLFANTALLGVDLGADFTLLWLLQGVHDQLHTTGLASPILLGAVLTEVSPLVAVADHSVLVVKTHFGEGLYEYAVLRGIFILIHYHERLGCGKTNSPSIIALKPDGHDLTCSSAVSPPPAFTFYTTDNAFLQVLPFCHPRPPYRKRYRFPCGTQPIRITTLQTALPDESSRWPTARTCQVLLHVGQAGVCCRHVLVAMFFNHVMASRSMAPWPTNLTGLVTGQ</sequence>
<dbReference type="AlphaFoldDB" id="A0A9N9KY40"/>
<comment type="caution">
    <text evidence="2">The sequence shown here is derived from an EMBL/GenBank/DDBJ whole genome shotgun (WGS) entry which is preliminary data.</text>
</comment>
<evidence type="ECO:0000313" key="3">
    <source>
        <dbReference type="Proteomes" id="UP000696280"/>
    </source>
</evidence>
<name>A0A9N9KY40_9HELO</name>
<proteinExistence type="predicted"/>
<organism evidence="2 3">
    <name type="scientific">Hymenoscyphus fraxineus</name>
    <dbReference type="NCBI Taxonomy" id="746836"/>
    <lineage>
        <taxon>Eukaryota</taxon>
        <taxon>Fungi</taxon>
        <taxon>Dikarya</taxon>
        <taxon>Ascomycota</taxon>
        <taxon>Pezizomycotina</taxon>
        <taxon>Leotiomycetes</taxon>
        <taxon>Helotiales</taxon>
        <taxon>Helotiaceae</taxon>
        <taxon>Hymenoscyphus</taxon>
    </lineage>
</organism>
<evidence type="ECO:0000256" key="1">
    <source>
        <dbReference type="SAM" id="MobiDB-lite"/>
    </source>
</evidence>
<reference evidence="2" key="1">
    <citation type="submission" date="2021-07" db="EMBL/GenBank/DDBJ databases">
        <authorList>
            <person name="Durling M."/>
        </authorList>
    </citation>
    <scope>NUCLEOTIDE SEQUENCE</scope>
</reference>